<protein>
    <submittedName>
        <fullName evidence="2">Uncharacterized protein</fullName>
    </submittedName>
</protein>
<feature type="signal peptide" evidence="1">
    <location>
        <begin position="1"/>
        <end position="22"/>
    </location>
</feature>
<evidence type="ECO:0000256" key="1">
    <source>
        <dbReference type="SAM" id="SignalP"/>
    </source>
</evidence>
<dbReference type="EMBL" id="MU002168">
    <property type="protein sequence ID" value="KAF2789029.1"/>
    <property type="molecule type" value="Genomic_DNA"/>
</dbReference>
<name>A0A6A6WY57_9PLEO</name>
<sequence>MDSWRCRGVSWTSGNALIFVLSVDISIPQRDSAWRVVTSRFTVQQSAERRNVADLAPTAFCDATIGIHVRRRDAAGLWSSISSTQRLVAPMDYEVDAHATGDAKECISGTGVRQEHKRLLPRLTLRWTTCDQSSSELYCRLLSHPDKSHLLLPLYQRGEHTERDRERECVDVDVYEY</sequence>
<accession>A0A6A6WY57</accession>
<evidence type="ECO:0000313" key="3">
    <source>
        <dbReference type="Proteomes" id="UP000799757"/>
    </source>
</evidence>
<evidence type="ECO:0000313" key="2">
    <source>
        <dbReference type="EMBL" id="KAF2789029.1"/>
    </source>
</evidence>
<proteinExistence type="predicted"/>
<gene>
    <name evidence="2" type="ORF">K505DRAFT_341601</name>
</gene>
<dbReference type="Proteomes" id="UP000799757">
    <property type="component" value="Unassembled WGS sequence"/>
</dbReference>
<keyword evidence="1" id="KW-0732">Signal</keyword>
<feature type="chain" id="PRO_5025648619" evidence="1">
    <location>
        <begin position="23"/>
        <end position="177"/>
    </location>
</feature>
<organism evidence="2 3">
    <name type="scientific">Melanomma pulvis-pyrius CBS 109.77</name>
    <dbReference type="NCBI Taxonomy" id="1314802"/>
    <lineage>
        <taxon>Eukaryota</taxon>
        <taxon>Fungi</taxon>
        <taxon>Dikarya</taxon>
        <taxon>Ascomycota</taxon>
        <taxon>Pezizomycotina</taxon>
        <taxon>Dothideomycetes</taxon>
        <taxon>Pleosporomycetidae</taxon>
        <taxon>Pleosporales</taxon>
        <taxon>Melanommataceae</taxon>
        <taxon>Melanomma</taxon>
    </lineage>
</organism>
<reference evidence="2" key="1">
    <citation type="journal article" date="2020" name="Stud. Mycol.">
        <title>101 Dothideomycetes genomes: a test case for predicting lifestyles and emergence of pathogens.</title>
        <authorList>
            <person name="Haridas S."/>
            <person name="Albert R."/>
            <person name="Binder M."/>
            <person name="Bloem J."/>
            <person name="Labutti K."/>
            <person name="Salamov A."/>
            <person name="Andreopoulos B."/>
            <person name="Baker S."/>
            <person name="Barry K."/>
            <person name="Bills G."/>
            <person name="Bluhm B."/>
            <person name="Cannon C."/>
            <person name="Castanera R."/>
            <person name="Culley D."/>
            <person name="Daum C."/>
            <person name="Ezra D."/>
            <person name="Gonzalez J."/>
            <person name="Henrissat B."/>
            <person name="Kuo A."/>
            <person name="Liang C."/>
            <person name="Lipzen A."/>
            <person name="Lutzoni F."/>
            <person name="Magnuson J."/>
            <person name="Mondo S."/>
            <person name="Nolan M."/>
            <person name="Ohm R."/>
            <person name="Pangilinan J."/>
            <person name="Park H.-J."/>
            <person name="Ramirez L."/>
            <person name="Alfaro M."/>
            <person name="Sun H."/>
            <person name="Tritt A."/>
            <person name="Yoshinaga Y."/>
            <person name="Zwiers L.-H."/>
            <person name="Turgeon B."/>
            <person name="Goodwin S."/>
            <person name="Spatafora J."/>
            <person name="Crous P."/>
            <person name="Grigoriev I."/>
        </authorList>
    </citation>
    <scope>NUCLEOTIDE SEQUENCE</scope>
    <source>
        <strain evidence="2">CBS 109.77</strain>
    </source>
</reference>
<keyword evidence="3" id="KW-1185">Reference proteome</keyword>
<dbReference type="AlphaFoldDB" id="A0A6A6WY57"/>